<name>A0A9W9ZVM0_9CNID</name>
<feature type="domain" description="G" evidence="1">
    <location>
        <begin position="1"/>
        <end position="31"/>
    </location>
</feature>
<evidence type="ECO:0000313" key="2">
    <source>
        <dbReference type="EMBL" id="KAJ7388024.1"/>
    </source>
</evidence>
<sequence>FPNAGKSTLLSTISNANPKTADYAFTTMLSQHWNGGITQIIHRWTSVASISTTNSQPGQHLKTCASYSRSYFLYNRELLNRPKMLIVTKLDRKGATSRFQALKQELTTRFNSMVNFGYLFHTFHTSLVCVAFVLNDFDVAINYAACGLFSEMFVGCCTASWPHTT</sequence>
<accession>A0A9W9ZVM0</accession>
<gene>
    <name evidence="2" type="primary">GTPBP10_2</name>
    <name evidence="2" type="ORF">OS493_040317</name>
</gene>
<proteinExistence type="predicted"/>
<evidence type="ECO:0000259" key="1">
    <source>
        <dbReference type="Pfam" id="PF01926"/>
    </source>
</evidence>
<organism evidence="2 3">
    <name type="scientific">Desmophyllum pertusum</name>
    <dbReference type="NCBI Taxonomy" id="174260"/>
    <lineage>
        <taxon>Eukaryota</taxon>
        <taxon>Metazoa</taxon>
        <taxon>Cnidaria</taxon>
        <taxon>Anthozoa</taxon>
        <taxon>Hexacorallia</taxon>
        <taxon>Scleractinia</taxon>
        <taxon>Caryophylliina</taxon>
        <taxon>Caryophylliidae</taxon>
        <taxon>Desmophyllum</taxon>
    </lineage>
</organism>
<dbReference type="GO" id="GO:0005525">
    <property type="term" value="F:GTP binding"/>
    <property type="evidence" value="ECO:0007669"/>
    <property type="project" value="InterPro"/>
</dbReference>
<dbReference type="PANTHER" id="PTHR11702">
    <property type="entry name" value="DEVELOPMENTALLY REGULATED GTP-BINDING PROTEIN-RELATED"/>
    <property type="match status" value="1"/>
</dbReference>
<dbReference type="AlphaFoldDB" id="A0A9W9ZVM0"/>
<reference evidence="2" key="1">
    <citation type="submission" date="2023-01" db="EMBL/GenBank/DDBJ databases">
        <title>Genome assembly of the deep-sea coral Lophelia pertusa.</title>
        <authorList>
            <person name="Herrera S."/>
            <person name="Cordes E."/>
        </authorList>
    </citation>
    <scope>NUCLEOTIDE SEQUENCE</scope>
    <source>
        <strain evidence="2">USNM1676648</strain>
        <tissue evidence="2">Polyp</tissue>
    </source>
</reference>
<dbReference type="InterPro" id="IPR006073">
    <property type="entry name" value="GTP-bd"/>
</dbReference>
<dbReference type="Proteomes" id="UP001163046">
    <property type="component" value="Unassembled WGS sequence"/>
</dbReference>
<keyword evidence="3" id="KW-1185">Reference proteome</keyword>
<dbReference type="InterPro" id="IPR027417">
    <property type="entry name" value="P-loop_NTPase"/>
</dbReference>
<dbReference type="InterPro" id="IPR045086">
    <property type="entry name" value="OBG_GTPase"/>
</dbReference>
<evidence type="ECO:0000313" key="3">
    <source>
        <dbReference type="Proteomes" id="UP001163046"/>
    </source>
</evidence>
<dbReference type="GO" id="GO:0003924">
    <property type="term" value="F:GTPase activity"/>
    <property type="evidence" value="ECO:0007669"/>
    <property type="project" value="InterPro"/>
</dbReference>
<dbReference type="Gene3D" id="3.40.50.300">
    <property type="entry name" value="P-loop containing nucleotide triphosphate hydrolases"/>
    <property type="match status" value="1"/>
</dbReference>
<dbReference type="OrthoDB" id="347018at2759"/>
<dbReference type="SUPFAM" id="SSF52540">
    <property type="entry name" value="P-loop containing nucleoside triphosphate hydrolases"/>
    <property type="match status" value="1"/>
</dbReference>
<dbReference type="Pfam" id="PF01926">
    <property type="entry name" value="MMR_HSR1"/>
    <property type="match status" value="1"/>
</dbReference>
<dbReference type="EMBL" id="MU825738">
    <property type="protein sequence ID" value="KAJ7388024.1"/>
    <property type="molecule type" value="Genomic_DNA"/>
</dbReference>
<comment type="caution">
    <text evidence="2">The sequence shown here is derived from an EMBL/GenBank/DDBJ whole genome shotgun (WGS) entry which is preliminary data.</text>
</comment>
<feature type="non-terminal residue" evidence="2">
    <location>
        <position position="165"/>
    </location>
</feature>
<protein>
    <submittedName>
        <fullName evidence="2">GTP-binding protein 10</fullName>
    </submittedName>
</protein>
<dbReference type="PANTHER" id="PTHR11702:SF31">
    <property type="entry name" value="MITOCHONDRIAL RIBOSOME-ASSOCIATED GTPASE 2"/>
    <property type="match status" value="1"/>
</dbReference>